<sequence length="356" mass="39789">MKKLILALERELLVAEKQDNTWNIQSFFKGANPVSLAVDPHDGNIVYCATFDRGLWKTYDGGASWQAIDIAPSFGEFARQDQSSRVYTVLQIVANPNHEGQSILYAGTEPSSIVRSIDGGKSFETLTDFADAPSKASWFFPQRPHTHHVKHIATHPHDPHALYATIEVGGLFQSPDDGMTWIESPHAPRDIHELYTHAQAPKRLYAALGDSFLKENDLGHGYAESLDHGATWQYIADGLEHHYVYHLAVDPHDPDIVLLAASSSPRHAHEYQNGQCDSMIYRKEKHQAWTPITAGLPPSKGTLVSVLDVNEQGEFFVFSNHGVYVSQDHGLTWGRLDIPWKPGYVHQHPYAMAVID</sequence>
<gene>
    <name evidence="1" type="ORF">JOC58_003584</name>
</gene>
<reference evidence="1 2" key="1">
    <citation type="submission" date="2023-07" db="EMBL/GenBank/DDBJ databases">
        <title>Genomic Encyclopedia of Type Strains, Phase IV (KMG-IV): sequencing the most valuable type-strain genomes for metagenomic binning, comparative biology and taxonomic classification.</title>
        <authorList>
            <person name="Goeker M."/>
        </authorList>
    </citation>
    <scope>NUCLEOTIDE SEQUENCE [LARGE SCALE GENOMIC DNA]</scope>
    <source>
        <strain evidence="1 2">DSM 22170</strain>
    </source>
</reference>
<dbReference type="InterPro" id="IPR052025">
    <property type="entry name" value="Xyloglucanase_GH74"/>
</dbReference>
<dbReference type="SUPFAM" id="SSF110296">
    <property type="entry name" value="Oligoxyloglucan reducing end-specific cellobiohydrolase"/>
    <property type="match status" value="1"/>
</dbReference>
<dbReference type="PANTHER" id="PTHR43739">
    <property type="entry name" value="XYLOGLUCANASE (EUROFUNG)"/>
    <property type="match status" value="1"/>
</dbReference>
<evidence type="ECO:0000313" key="2">
    <source>
        <dbReference type="Proteomes" id="UP001185028"/>
    </source>
</evidence>
<proteinExistence type="predicted"/>
<name>A0ABU1J3A5_9BACL</name>
<comment type="caution">
    <text evidence="1">The sequence shown here is derived from an EMBL/GenBank/DDBJ whole genome shotgun (WGS) entry which is preliminary data.</text>
</comment>
<dbReference type="PANTHER" id="PTHR43739:SF5">
    <property type="entry name" value="EXO-ALPHA-SIALIDASE"/>
    <property type="match status" value="1"/>
</dbReference>
<dbReference type="RefSeq" id="WP_188777694.1">
    <property type="nucleotide sequence ID" value="NZ_BMMB01000011.1"/>
</dbReference>
<dbReference type="InterPro" id="IPR015943">
    <property type="entry name" value="WD40/YVTN_repeat-like_dom_sf"/>
</dbReference>
<dbReference type="Gene3D" id="2.130.10.10">
    <property type="entry name" value="YVTN repeat-like/Quinoprotein amine dehydrogenase"/>
    <property type="match status" value="1"/>
</dbReference>
<evidence type="ECO:0000313" key="1">
    <source>
        <dbReference type="EMBL" id="MDR6245671.1"/>
    </source>
</evidence>
<organism evidence="1 2">
    <name type="scientific">Paenibacillus hunanensis</name>
    <dbReference type="NCBI Taxonomy" id="539262"/>
    <lineage>
        <taxon>Bacteria</taxon>
        <taxon>Bacillati</taxon>
        <taxon>Bacillota</taxon>
        <taxon>Bacilli</taxon>
        <taxon>Bacillales</taxon>
        <taxon>Paenibacillaceae</taxon>
        <taxon>Paenibacillus</taxon>
    </lineage>
</organism>
<dbReference type="EMBL" id="JAVDQH010000016">
    <property type="protein sequence ID" value="MDR6245671.1"/>
    <property type="molecule type" value="Genomic_DNA"/>
</dbReference>
<protein>
    <submittedName>
        <fullName evidence="1">Photosystem II stability/assembly factor-like uncharacterized protein</fullName>
    </submittedName>
</protein>
<accession>A0ABU1J3A5</accession>
<keyword evidence="2" id="KW-1185">Reference proteome</keyword>
<dbReference type="Proteomes" id="UP001185028">
    <property type="component" value="Unassembled WGS sequence"/>
</dbReference>